<feature type="domain" description="RBP-J/Cbf11/Cbf12 DNA binding" evidence="2">
    <location>
        <begin position="69"/>
        <end position="85"/>
    </location>
</feature>
<name>A0A914NU64_MELIC</name>
<dbReference type="InterPro" id="IPR037095">
    <property type="entry name" value="RBP-J/Cbf11_DNA-bd_sf"/>
</dbReference>
<dbReference type="GO" id="GO:0003677">
    <property type="term" value="F:DNA binding"/>
    <property type="evidence" value="ECO:0007669"/>
    <property type="project" value="InterPro"/>
</dbReference>
<protein>
    <submittedName>
        <fullName evidence="4">RBP-J/Cbf11/Cbf12 DNA binding domain-containing protein</fullName>
    </submittedName>
</protein>
<evidence type="ECO:0000313" key="4">
    <source>
        <dbReference type="WBParaSite" id="Minc3s07739g41483"/>
    </source>
</evidence>
<dbReference type="Gene3D" id="2.60.40.1450">
    <property type="entry name" value="LAG1, DNA binding domain"/>
    <property type="match status" value="1"/>
</dbReference>
<keyword evidence="3" id="KW-1185">Reference proteome</keyword>
<dbReference type="SUPFAM" id="SSF49417">
    <property type="entry name" value="p53-like transcription factors"/>
    <property type="match status" value="1"/>
</dbReference>
<dbReference type="Pfam" id="PF09271">
    <property type="entry name" value="LAG1-DNAbind"/>
    <property type="match status" value="1"/>
</dbReference>
<dbReference type="GO" id="GO:0001228">
    <property type="term" value="F:DNA-binding transcription activator activity, RNA polymerase II-specific"/>
    <property type="evidence" value="ECO:0007669"/>
    <property type="project" value="InterPro"/>
</dbReference>
<accession>A0A914NU64</accession>
<feature type="compositionally biased region" description="Basic residues" evidence="1">
    <location>
        <begin position="106"/>
        <end position="128"/>
    </location>
</feature>
<proteinExistence type="predicted"/>
<dbReference type="WBParaSite" id="Minc3s07739g41483">
    <property type="protein sequence ID" value="Minc3s07739g41483"/>
    <property type="gene ID" value="Minc3s07739g41483"/>
</dbReference>
<sequence length="128" mass="14408">MESSQSRHCNNSTAINANECGGGLENVNEQQKLQTISPILLNFPPTQQLTSAAMRDYLANPGRYECAMWIFHAKVAQKSYGNEKRLGRDRLETSIIVPCGGSKREERRKKSATGKNKPRIKRSRPTLF</sequence>
<evidence type="ECO:0000256" key="1">
    <source>
        <dbReference type="SAM" id="MobiDB-lite"/>
    </source>
</evidence>
<evidence type="ECO:0000259" key="2">
    <source>
        <dbReference type="Pfam" id="PF09271"/>
    </source>
</evidence>
<dbReference type="InterPro" id="IPR040159">
    <property type="entry name" value="CLS_fam"/>
</dbReference>
<reference evidence="4" key="1">
    <citation type="submission" date="2022-11" db="UniProtKB">
        <authorList>
            <consortium name="WormBaseParasite"/>
        </authorList>
    </citation>
    <scope>IDENTIFICATION</scope>
</reference>
<dbReference type="InterPro" id="IPR008967">
    <property type="entry name" value="p53-like_TF_DNA-bd_sf"/>
</dbReference>
<dbReference type="Proteomes" id="UP000887563">
    <property type="component" value="Unplaced"/>
</dbReference>
<dbReference type="PANTHER" id="PTHR10665">
    <property type="entry name" value="RECOMBINING BINDING PROTEIN SUPPRESSOR OF HAIRLESS"/>
    <property type="match status" value="1"/>
</dbReference>
<feature type="region of interest" description="Disordered" evidence="1">
    <location>
        <begin position="98"/>
        <end position="128"/>
    </location>
</feature>
<evidence type="ECO:0000313" key="3">
    <source>
        <dbReference type="Proteomes" id="UP000887563"/>
    </source>
</evidence>
<dbReference type="InterPro" id="IPR015351">
    <property type="entry name" value="RBP-J/Cbf11/Cbf12_DNA-bd"/>
</dbReference>
<dbReference type="AlphaFoldDB" id="A0A914NU64"/>
<dbReference type="GO" id="GO:0005634">
    <property type="term" value="C:nucleus"/>
    <property type="evidence" value="ECO:0007669"/>
    <property type="project" value="InterPro"/>
</dbReference>
<organism evidence="3 4">
    <name type="scientific">Meloidogyne incognita</name>
    <name type="common">Southern root-knot nematode worm</name>
    <name type="synonym">Oxyuris incognita</name>
    <dbReference type="NCBI Taxonomy" id="6306"/>
    <lineage>
        <taxon>Eukaryota</taxon>
        <taxon>Metazoa</taxon>
        <taxon>Ecdysozoa</taxon>
        <taxon>Nematoda</taxon>
        <taxon>Chromadorea</taxon>
        <taxon>Rhabditida</taxon>
        <taxon>Tylenchina</taxon>
        <taxon>Tylenchomorpha</taxon>
        <taxon>Tylenchoidea</taxon>
        <taxon>Meloidogynidae</taxon>
        <taxon>Meloidogyninae</taxon>
        <taxon>Meloidogyne</taxon>
        <taxon>Meloidogyne incognita group</taxon>
    </lineage>
</organism>